<accession>A0A2T2X8P1</accession>
<comment type="caution">
    <text evidence="1">The sequence shown here is derived from an EMBL/GenBank/DDBJ whole genome shotgun (WGS) entry which is preliminary data.</text>
</comment>
<dbReference type="Proteomes" id="UP000242699">
    <property type="component" value="Unassembled WGS sequence"/>
</dbReference>
<organism evidence="1 2">
    <name type="scientific">Sulfobacillus benefaciens</name>
    <dbReference type="NCBI Taxonomy" id="453960"/>
    <lineage>
        <taxon>Bacteria</taxon>
        <taxon>Bacillati</taxon>
        <taxon>Bacillota</taxon>
        <taxon>Clostridia</taxon>
        <taxon>Eubacteriales</taxon>
        <taxon>Clostridiales Family XVII. Incertae Sedis</taxon>
        <taxon>Sulfobacillus</taxon>
    </lineage>
</organism>
<reference evidence="1 2" key="1">
    <citation type="journal article" date="2014" name="BMC Genomics">
        <title>Comparison of environmental and isolate Sulfobacillus genomes reveals diverse carbon, sulfur, nitrogen, and hydrogen metabolisms.</title>
        <authorList>
            <person name="Justice N.B."/>
            <person name="Norman A."/>
            <person name="Brown C.T."/>
            <person name="Singh A."/>
            <person name="Thomas B.C."/>
            <person name="Banfield J.F."/>
        </authorList>
    </citation>
    <scope>NUCLEOTIDE SEQUENCE [LARGE SCALE GENOMIC DNA]</scope>
    <source>
        <strain evidence="1">AMDSBA1</strain>
    </source>
</reference>
<sequence length="216" mass="23048">MKQKFSMSRRTAGWFVALLAAFVVIHYAYQKAPGALTRAVTGQPAIHVALRGEITHLHSDAVGLILEDPHGNLTTLSRTVQLTNKTQYLMPGEPPLTGSTGLKYLQKGYRIFVKGRGTADNHVIADVVHVSFPPITGTLSALSPSALSVTVPHQPEAATIALTSHTAIYVPQGDWSQFKVGSPVRVWVVPTSHGTGSSLMALSVMVLSAATDSRNS</sequence>
<protein>
    <submittedName>
        <fullName evidence="1">Uncharacterized protein</fullName>
    </submittedName>
</protein>
<dbReference type="EMBL" id="PXYT01000006">
    <property type="protein sequence ID" value="PSR30849.1"/>
    <property type="molecule type" value="Genomic_DNA"/>
</dbReference>
<dbReference type="AlphaFoldDB" id="A0A2T2X8P1"/>
<evidence type="ECO:0000313" key="1">
    <source>
        <dbReference type="EMBL" id="PSR30849.1"/>
    </source>
</evidence>
<name>A0A2T2X8P1_9FIRM</name>
<gene>
    <name evidence="1" type="ORF">C7B43_04115</name>
</gene>
<evidence type="ECO:0000313" key="2">
    <source>
        <dbReference type="Proteomes" id="UP000242699"/>
    </source>
</evidence>
<proteinExistence type="predicted"/>